<proteinExistence type="predicted"/>
<dbReference type="AlphaFoldDB" id="A0A8T1VWV6"/>
<comment type="caution">
    <text evidence="2">The sequence shown here is derived from an EMBL/GenBank/DDBJ whole genome shotgun (WGS) entry which is preliminary data.</text>
</comment>
<name>A0A8T1VWV6_9STRA</name>
<evidence type="ECO:0000256" key="1">
    <source>
        <dbReference type="SAM" id="MobiDB-lite"/>
    </source>
</evidence>
<feature type="region of interest" description="Disordered" evidence="1">
    <location>
        <begin position="117"/>
        <end position="164"/>
    </location>
</feature>
<gene>
    <name evidence="2" type="ORF">PHYBOEH_009437</name>
</gene>
<dbReference type="PANTHER" id="PTHR46586:SF3">
    <property type="entry name" value="ANKYRIN REPEAT-CONTAINING PROTEIN"/>
    <property type="match status" value="1"/>
</dbReference>
<reference evidence="2" key="1">
    <citation type="submission" date="2021-02" db="EMBL/GenBank/DDBJ databases">
        <authorList>
            <person name="Palmer J.M."/>
        </authorList>
    </citation>
    <scope>NUCLEOTIDE SEQUENCE</scope>
    <source>
        <strain evidence="2">SCRP23</strain>
    </source>
</reference>
<dbReference type="Proteomes" id="UP000693981">
    <property type="component" value="Unassembled WGS sequence"/>
</dbReference>
<dbReference type="EMBL" id="JAGDFL010000598">
    <property type="protein sequence ID" value="KAG7384443.1"/>
    <property type="molecule type" value="Genomic_DNA"/>
</dbReference>
<keyword evidence="3" id="KW-1185">Reference proteome</keyword>
<sequence length="434" mass="48182">MLDLMQALRTSELSGLMLSDEDLGELGLEQLEQDASAAVMTLMLPSTLSEEEDGEQQDAESELDSLWNAALQDEQVQTPTDQDAQDEHLVTGELSESGPDEVMTMMMEAEAPSMQADGLFPSTSVAPMPPAGPATSCAGSEKKKRGRKPSLKAKESMTQPRPPSVSVDVVLRQFPNVEGLDHVATEIKSFLDVSPIVSVSTAAQFDSLSLLQLAVTRETRKLRSWSSELRRAYRQREFANALNVAAGRGFIAGLRWLRMDYLPKGKFQGVERAAMYSGRLDVLKFLHEEYPNKMEEDALVDSQDAVAHAAANGRLDLVQWYCEQKGPYAFGWNVMDAAVAQNHMEVVLYLDTHVGNRCTRRGLELAAVNGHLNVVKWLNDTRYYEIRTFRTLENAIAGGHLHIVQYIMQTVEVAYTSWTQAALTAAPRSEELWL</sequence>
<evidence type="ECO:0008006" key="4">
    <source>
        <dbReference type="Google" id="ProtNLM"/>
    </source>
</evidence>
<dbReference type="InterPro" id="IPR052050">
    <property type="entry name" value="SecEffector_AnkRepeat"/>
</dbReference>
<evidence type="ECO:0000313" key="3">
    <source>
        <dbReference type="Proteomes" id="UP000693981"/>
    </source>
</evidence>
<evidence type="ECO:0000313" key="2">
    <source>
        <dbReference type="EMBL" id="KAG7384443.1"/>
    </source>
</evidence>
<accession>A0A8T1VWV6</accession>
<dbReference type="OrthoDB" id="543798at2759"/>
<dbReference type="PANTHER" id="PTHR46586">
    <property type="entry name" value="ANKYRIN REPEAT-CONTAINING PROTEIN"/>
    <property type="match status" value="1"/>
</dbReference>
<feature type="compositionally biased region" description="Basic residues" evidence="1">
    <location>
        <begin position="142"/>
        <end position="151"/>
    </location>
</feature>
<organism evidence="2 3">
    <name type="scientific">Phytophthora boehmeriae</name>
    <dbReference type="NCBI Taxonomy" id="109152"/>
    <lineage>
        <taxon>Eukaryota</taxon>
        <taxon>Sar</taxon>
        <taxon>Stramenopiles</taxon>
        <taxon>Oomycota</taxon>
        <taxon>Peronosporomycetes</taxon>
        <taxon>Peronosporales</taxon>
        <taxon>Peronosporaceae</taxon>
        <taxon>Phytophthora</taxon>
    </lineage>
</organism>
<protein>
    <recommendedName>
        <fullName evidence="4">Ankyrin repeat-containing domain</fullName>
    </recommendedName>
</protein>